<proteinExistence type="predicted"/>
<evidence type="ECO:0000313" key="1">
    <source>
        <dbReference type="Proteomes" id="UP000095287"/>
    </source>
</evidence>
<dbReference type="WBParaSite" id="L893_g1284.t1">
    <property type="protein sequence ID" value="L893_g1284.t1"/>
    <property type="gene ID" value="L893_g1284"/>
</dbReference>
<organism evidence="1 2">
    <name type="scientific">Steinernema glaseri</name>
    <dbReference type="NCBI Taxonomy" id="37863"/>
    <lineage>
        <taxon>Eukaryota</taxon>
        <taxon>Metazoa</taxon>
        <taxon>Ecdysozoa</taxon>
        <taxon>Nematoda</taxon>
        <taxon>Chromadorea</taxon>
        <taxon>Rhabditida</taxon>
        <taxon>Tylenchina</taxon>
        <taxon>Panagrolaimomorpha</taxon>
        <taxon>Strongyloidoidea</taxon>
        <taxon>Steinernematidae</taxon>
        <taxon>Steinernema</taxon>
    </lineage>
</organism>
<name>A0A1I7Y557_9BILA</name>
<protein>
    <submittedName>
        <fullName evidence="2">SH2 domain-containing protein</fullName>
    </submittedName>
</protein>
<dbReference type="AlphaFoldDB" id="A0A1I7Y557"/>
<dbReference type="Gene3D" id="3.30.505.10">
    <property type="entry name" value="SH2 domain"/>
    <property type="match status" value="1"/>
</dbReference>
<reference evidence="2" key="1">
    <citation type="submission" date="2016-11" db="UniProtKB">
        <authorList>
            <consortium name="WormBaseParasite"/>
        </authorList>
    </citation>
    <scope>IDENTIFICATION</scope>
</reference>
<accession>A0A1I7Y557</accession>
<evidence type="ECO:0000313" key="2">
    <source>
        <dbReference type="WBParaSite" id="L893_g1284.t1"/>
    </source>
</evidence>
<sequence>MGGFGIYVRRNSCAKNGNELYLAYCSTKGKMYHFEIITMERLGAPAKFRVACGDPKAAEFDSLQALVSFYRNHWFKKEGFNEKERFPVWLVDEEKRKHRIKVLGRRKKRPELKEEEVTKLFGSV</sequence>
<dbReference type="InterPro" id="IPR036860">
    <property type="entry name" value="SH2_dom_sf"/>
</dbReference>
<keyword evidence="1" id="KW-1185">Reference proteome</keyword>
<dbReference type="Proteomes" id="UP000095287">
    <property type="component" value="Unplaced"/>
</dbReference>